<dbReference type="GO" id="GO:0008168">
    <property type="term" value="F:methyltransferase activity"/>
    <property type="evidence" value="ECO:0007669"/>
    <property type="project" value="UniProtKB-KW"/>
</dbReference>
<reference evidence="2 3" key="1">
    <citation type="submission" date="2018-11" db="EMBL/GenBank/DDBJ databases">
        <title>Trebonia kvetii gen.nov., sp.nov., a novel acidophilic actinobacterium, and proposal of the new actinobacterial family Treboniaceae fam. nov.</title>
        <authorList>
            <person name="Rapoport D."/>
            <person name="Sagova-Mareckova M."/>
            <person name="Sedlacek I."/>
            <person name="Provaznik J."/>
            <person name="Kralova S."/>
            <person name="Pavlinic D."/>
            <person name="Benes V."/>
            <person name="Kopecky J."/>
        </authorList>
    </citation>
    <scope>NUCLEOTIDE SEQUENCE [LARGE SCALE GENOMIC DNA]</scope>
    <source>
        <strain evidence="2 3">15Tr583</strain>
    </source>
</reference>
<protein>
    <submittedName>
        <fullName evidence="2">Class I SAM-dependent methyltransferase</fullName>
    </submittedName>
</protein>
<evidence type="ECO:0000313" key="3">
    <source>
        <dbReference type="Proteomes" id="UP000460272"/>
    </source>
</evidence>
<dbReference type="PANTHER" id="PTHR42912">
    <property type="entry name" value="METHYLTRANSFERASE"/>
    <property type="match status" value="1"/>
</dbReference>
<accession>A0A6P2BSD2</accession>
<gene>
    <name evidence="2" type="ORF">EAS64_29115</name>
</gene>
<comment type="caution">
    <text evidence="2">The sequence shown here is derived from an EMBL/GenBank/DDBJ whole genome shotgun (WGS) entry which is preliminary data.</text>
</comment>
<dbReference type="Pfam" id="PF13649">
    <property type="entry name" value="Methyltransf_25"/>
    <property type="match status" value="1"/>
</dbReference>
<keyword evidence="2" id="KW-0489">Methyltransferase</keyword>
<dbReference type="InterPro" id="IPR050508">
    <property type="entry name" value="Methyltransf_Superfamily"/>
</dbReference>
<dbReference type="AlphaFoldDB" id="A0A6P2BSD2"/>
<dbReference type="EMBL" id="RPFW01000006">
    <property type="protein sequence ID" value="TVZ01557.1"/>
    <property type="molecule type" value="Genomic_DNA"/>
</dbReference>
<dbReference type="Proteomes" id="UP000460272">
    <property type="component" value="Unassembled WGS sequence"/>
</dbReference>
<evidence type="ECO:0000313" key="2">
    <source>
        <dbReference type="EMBL" id="TVZ01557.1"/>
    </source>
</evidence>
<dbReference type="InterPro" id="IPR041698">
    <property type="entry name" value="Methyltransf_25"/>
</dbReference>
<keyword evidence="3" id="KW-1185">Reference proteome</keyword>
<dbReference type="InterPro" id="IPR029063">
    <property type="entry name" value="SAM-dependent_MTases_sf"/>
</dbReference>
<sequence>MKGAIVQHHSVRRSYDAIAGSYADIFRDELAGKPLDRALLSCLAEQAGDGSPVADLGCGPGHVTAWLVEHGVAAVGIDLSPVMIAAGRRDYPQVEFREGDLLELPADDGEFAAAVAFYSIIHLEHGELHRAFGEIRRGLRPGGRALIAFHVGSEVRHLAEWQGHAIDLDFRFFQSAEIADALGSAGLPVEMSLERVNYPQEIETRRAYLLVRNQQL</sequence>
<dbReference type="Gene3D" id="3.40.50.150">
    <property type="entry name" value="Vaccinia Virus protein VP39"/>
    <property type="match status" value="1"/>
</dbReference>
<evidence type="ECO:0000259" key="1">
    <source>
        <dbReference type="Pfam" id="PF13649"/>
    </source>
</evidence>
<dbReference type="SUPFAM" id="SSF53335">
    <property type="entry name" value="S-adenosyl-L-methionine-dependent methyltransferases"/>
    <property type="match status" value="1"/>
</dbReference>
<dbReference type="OrthoDB" id="9805171at2"/>
<name>A0A6P2BSD2_9ACTN</name>
<keyword evidence="2" id="KW-0808">Transferase</keyword>
<dbReference type="CDD" id="cd02440">
    <property type="entry name" value="AdoMet_MTases"/>
    <property type="match status" value="1"/>
</dbReference>
<feature type="domain" description="Methyltransferase" evidence="1">
    <location>
        <begin position="53"/>
        <end position="143"/>
    </location>
</feature>
<dbReference type="GO" id="GO:0032259">
    <property type="term" value="P:methylation"/>
    <property type="evidence" value="ECO:0007669"/>
    <property type="project" value="UniProtKB-KW"/>
</dbReference>
<proteinExistence type="predicted"/>
<organism evidence="2 3">
    <name type="scientific">Trebonia kvetii</name>
    <dbReference type="NCBI Taxonomy" id="2480626"/>
    <lineage>
        <taxon>Bacteria</taxon>
        <taxon>Bacillati</taxon>
        <taxon>Actinomycetota</taxon>
        <taxon>Actinomycetes</taxon>
        <taxon>Streptosporangiales</taxon>
        <taxon>Treboniaceae</taxon>
        <taxon>Trebonia</taxon>
    </lineage>
</organism>